<proteinExistence type="predicted"/>
<sequence length="366" mass="42005">MQRSVDLLSIYKTTLYWGSFKLHILSFRSRDHKASLAKNKEKAAFLFTKIIEAKTTQPRDILMRESRTAHAGSQWILGERRGRISETVISSTRTPEAAIEPVPGVTSDEIILEKHLILSKGSVEDAKMRLDKVFTTRGMMADLVLKRTPEEMKRISRIFVYTPLPKLNPIDQTRVTILQLLTENADDINVILLCRYVIMVIEYCNTSDYSLATRYVYDLQNINLRFLAKANPTILKKLEVLAVNVYGLKIKGFHIINAPSFVDKVVFLFKTVLSPKLAERIYVHSSYEDFHKHVSREVLPRDYGGEERPLAELHAQWVEELSSPSMAEYCITSDRLVTDESKRINTSPYNEEHLGILGNFRQLNVD</sequence>
<keyword evidence="3" id="KW-1185">Reference proteome</keyword>
<name>A0A4C1YE89_EUMVA</name>
<organism evidence="2 3">
    <name type="scientific">Eumeta variegata</name>
    <name type="common">Bagworm moth</name>
    <name type="synonym">Eumeta japonica</name>
    <dbReference type="NCBI Taxonomy" id="151549"/>
    <lineage>
        <taxon>Eukaryota</taxon>
        <taxon>Metazoa</taxon>
        <taxon>Ecdysozoa</taxon>
        <taxon>Arthropoda</taxon>
        <taxon>Hexapoda</taxon>
        <taxon>Insecta</taxon>
        <taxon>Pterygota</taxon>
        <taxon>Neoptera</taxon>
        <taxon>Endopterygota</taxon>
        <taxon>Lepidoptera</taxon>
        <taxon>Glossata</taxon>
        <taxon>Ditrysia</taxon>
        <taxon>Tineoidea</taxon>
        <taxon>Psychidae</taxon>
        <taxon>Oiketicinae</taxon>
        <taxon>Eumeta</taxon>
    </lineage>
</organism>
<dbReference type="InterPro" id="IPR036865">
    <property type="entry name" value="CRAL-TRIO_dom_sf"/>
</dbReference>
<dbReference type="Pfam" id="PF00650">
    <property type="entry name" value="CRAL_TRIO"/>
    <property type="match status" value="1"/>
</dbReference>
<dbReference type="Gene3D" id="3.40.525.10">
    <property type="entry name" value="CRAL-TRIO lipid binding domain"/>
    <property type="match status" value="1"/>
</dbReference>
<dbReference type="STRING" id="151549.A0A4C1YE89"/>
<evidence type="ECO:0000313" key="3">
    <source>
        <dbReference type="Proteomes" id="UP000299102"/>
    </source>
</evidence>
<reference evidence="2 3" key="1">
    <citation type="journal article" date="2019" name="Commun. Biol.">
        <title>The bagworm genome reveals a unique fibroin gene that provides high tensile strength.</title>
        <authorList>
            <person name="Kono N."/>
            <person name="Nakamura H."/>
            <person name="Ohtoshi R."/>
            <person name="Tomita M."/>
            <person name="Numata K."/>
            <person name="Arakawa K."/>
        </authorList>
    </citation>
    <scope>NUCLEOTIDE SEQUENCE [LARGE SCALE GENOMIC DNA]</scope>
</reference>
<dbReference type="EMBL" id="BGZK01001218">
    <property type="protein sequence ID" value="GBP74691.1"/>
    <property type="molecule type" value="Genomic_DNA"/>
</dbReference>
<accession>A0A4C1YE89</accession>
<evidence type="ECO:0000313" key="2">
    <source>
        <dbReference type="EMBL" id="GBP74691.1"/>
    </source>
</evidence>
<evidence type="ECO:0000259" key="1">
    <source>
        <dbReference type="PROSITE" id="PS50191"/>
    </source>
</evidence>
<dbReference type="Gene3D" id="1.20.5.1200">
    <property type="entry name" value="Alpha-tocopherol transfer"/>
    <property type="match status" value="1"/>
</dbReference>
<dbReference type="CDD" id="cd00170">
    <property type="entry name" value="SEC14"/>
    <property type="match status" value="1"/>
</dbReference>
<feature type="domain" description="CRAL-TRIO" evidence="1">
    <location>
        <begin position="148"/>
        <end position="311"/>
    </location>
</feature>
<dbReference type="GO" id="GO:0016020">
    <property type="term" value="C:membrane"/>
    <property type="evidence" value="ECO:0007669"/>
    <property type="project" value="TreeGrafter"/>
</dbReference>
<protein>
    <submittedName>
        <fullName evidence="2">Alpha-tocopherol transfer protein</fullName>
    </submittedName>
</protein>
<dbReference type="SUPFAM" id="SSF52087">
    <property type="entry name" value="CRAL/TRIO domain"/>
    <property type="match status" value="1"/>
</dbReference>
<dbReference type="PANTHER" id="PTHR10174:SF222">
    <property type="entry name" value="GH10083P-RELATED"/>
    <property type="match status" value="1"/>
</dbReference>
<dbReference type="PANTHER" id="PTHR10174">
    <property type="entry name" value="ALPHA-TOCOPHEROL TRANSFER PROTEIN-RELATED"/>
    <property type="match status" value="1"/>
</dbReference>
<dbReference type="AlphaFoldDB" id="A0A4C1YE89"/>
<gene>
    <name evidence="2" type="primary">Ttpa</name>
    <name evidence="2" type="ORF">EVAR_58957_1</name>
</gene>
<comment type="caution">
    <text evidence="2">The sequence shown here is derived from an EMBL/GenBank/DDBJ whole genome shotgun (WGS) entry which is preliminary data.</text>
</comment>
<dbReference type="Proteomes" id="UP000299102">
    <property type="component" value="Unassembled WGS sequence"/>
</dbReference>
<dbReference type="InterPro" id="IPR001251">
    <property type="entry name" value="CRAL-TRIO_dom"/>
</dbReference>
<dbReference type="OrthoDB" id="1434354at2759"/>
<dbReference type="PRINTS" id="PR00180">
    <property type="entry name" value="CRETINALDHBP"/>
</dbReference>
<dbReference type="PROSITE" id="PS50191">
    <property type="entry name" value="CRAL_TRIO"/>
    <property type="match status" value="1"/>
</dbReference>
<dbReference type="GO" id="GO:1902936">
    <property type="term" value="F:phosphatidylinositol bisphosphate binding"/>
    <property type="evidence" value="ECO:0007669"/>
    <property type="project" value="TreeGrafter"/>
</dbReference>